<feature type="compositionally biased region" description="Acidic residues" evidence="1">
    <location>
        <begin position="464"/>
        <end position="476"/>
    </location>
</feature>
<evidence type="ECO:0000256" key="1">
    <source>
        <dbReference type="SAM" id="MobiDB-lite"/>
    </source>
</evidence>
<proteinExistence type="predicted"/>
<feature type="region of interest" description="Disordered" evidence="1">
    <location>
        <begin position="459"/>
        <end position="493"/>
    </location>
</feature>
<accession>A0ABN9WVQ4</accession>
<feature type="compositionally biased region" description="Basic residues" evidence="1">
    <location>
        <begin position="1"/>
        <end position="10"/>
    </location>
</feature>
<sequence length="493" mass="54637">MVKTVKKAKATHSSQTKQRIRKGTLRSAFVASLKAESGRPDIAADRKFASKGARKTFRSVPNRERAGYPVKRLKGSVAPEDWVTNSGDKIHVDLSRAHWLPDEWGQGVKITHMGAAARRAEKDHGSRGVLTCFVAPDGKNFFHKHLSEEHSAKMGWTKKFTPEAGKNGQIQLAKAQAMQALRLMREELREGQEVEGVDKDSSLFRLLSAKERRALPDKSELHFCVVSARRASSFPGLGDVFVVQRQLQEAGVDPTWYVDAESAKDYRALGFRVKVGGKLTESRNRALQDAKRLGKVCVQLSDDISGWVYMDGPQAKVRTDDACNAAHSAARRIVCSPVAAARFMLAKMRSGAPFVDKNFILGDFFVVDGGDVKFDPKMTLKEDYDFTCSHLKAYGCVLRCQRMTLCVKHYSNAGGACSNRDKKGLEEKRNIAILNEKWPGVFRPNPKRNNEVIMRWKTNGVAAEGEDEEADGDGDPGGDASGFGARPRKRARK</sequence>
<gene>
    <name evidence="2" type="ORF">PCOR1329_LOCUS71024</name>
</gene>
<reference evidence="2" key="1">
    <citation type="submission" date="2023-10" db="EMBL/GenBank/DDBJ databases">
        <authorList>
            <person name="Chen Y."/>
            <person name="Shah S."/>
            <person name="Dougan E. K."/>
            <person name="Thang M."/>
            <person name="Chan C."/>
        </authorList>
    </citation>
    <scope>NUCLEOTIDE SEQUENCE [LARGE SCALE GENOMIC DNA]</scope>
</reference>
<dbReference type="EMBL" id="CAUYUJ010019405">
    <property type="protein sequence ID" value="CAK0890933.1"/>
    <property type="molecule type" value="Genomic_DNA"/>
</dbReference>
<organism evidence="2 3">
    <name type="scientific">Prorocentrum cordatum</name>
    <dbReference type="NCBI Taxonomy" id="2364126"/>
    <lineage>
        <taxon>Eukaryota</taxon>
        <taxon>Sar</taxon>
        <taxon>Alveolata</taxon>
        <taxon>Dinophyceae</taxon>
        <taxon>Prorocentrales</taxon>
        <taxon>Prorocentraceae</taxon>
        <taxon>Prorocentrum</taxon>
    </lineage>
</organism>
<protein>
    <submittedName>
        <fullName evidence="2">Uncharacterized protein</fullName>
    </submittedName>
</protein>
<dbReference type="Proteomes" id="UP001189429">
    <property type="component" value="Unassembled WGS sequence"/>
</dbReference>
<evidence type="ECO:0000313" key="2">
    <source>
        <dbReference type="EMBL" id="CAK0890933.1"/>
    </source>
</evidence>
<keyword evidence="3" id="KW-1185">Reference proteome</keyword>
<name>A0ABN9WVQ4_9DINO</name>
<feature type="region of interest" description="Disordered" evidence="1">
    <location>
        <begin position="1"/>
        <end position="21"/>
    </location>
</feature>
<comment type="caution">
    <text evidence="2">The sequence shown here is derived from an EMBL/GenBank/DDBJ whole genome shotgun (WGS) entry which is preliminary data.</text>
</comment>
<evidence type="ECO:0000313" key="3">
    <source>
        <dbReference type="Proteomes" id="UP001189429"/>
    </source>
</evidence>